<evidence type="ECO:0000313" key="2">
    <source>
        <dbReference type="EMBL" id="PIS23314.1"/>
    </source>
</evidence>
<reference evidence="3" key="1">
    <citation type="submission" date="2017-09" db="EMBL/GenBank/DDBJ databases">
        <title>Depth-based differentiation of microbial function through sediment-hosted aquifers and enrichment of novel symbionts in the deep terrestrial subsurface.</title>
        <authorList>
            <person name="Probst A.J."/>
            <person name="Ladd B."/>
            <person name="Jarett J.K."/>
            <person name="Geller-Mcgrath D.E."/>
            <person name="Sieber C.M.K."/>
            <person name="Emerson J.B."/>
            <person name="Anantharaman K."/>
            <person name="Thomas B.C."/>
            <person name="Malmstrom R."/>
            <person name="Stieglmeier M."/>
            <person name="Klingl A."/>
            <person name="Woyke T."/>
            <person name="Ryan C.M."/>
            <person name="Banfield J.F."/>
        </authorList>
    </citation>
    <scope>NUCLEOTIDE SEQUENCE [LARGE SCALE GENOMIC DNA]</scope>
</reference>
<comment type="caution">
    <text evidence="2">The sequence shown here is derived from an EMBL/GenBank/DDBJ whole genome shotgun (WGS) entry which is preliminary data.</text>
</comment>
<proteinExistence type="predicted"/>
<name>A0A2H0XEF5_UNCKA</name>
<accession>A0A2H0XEF5</accession>
<organism evidence="2 3">
    <name type="scientific">candidate division WWE3 bacterium CG08_land_8_20_14_0_20_40_13</name>
    <dbReference type="NCBI Taxonomy" id="1975084"/>
    <lineage>
        <taxon>Bacteria</taxon>
        <taxon>Katanobacteria</taxon>
    </lineage>
</organism>
<sequence>MVEYFANPQIKSRLDEIIGKIPFPHVDKDFVKLIVSHGTKTRAIARIYSFPRIHQVAFDLAPRYVIEIISEKFFKLKKEDQDKTLIHELLHIPKTFSGALVPHKCFGRRVVCAKTVEVLFKKLVS</sequence>
<dbReference type="AlphaFoldDB" id="A0A2H0XEF5"/>
<dbReference type="InterPro" id="IPR043998">
    <property type="entry name" value="Put_Metallopep"/>
</dbReference>
<evidence type="ECO:0000259" key="1">
    <source>
        <dbReference type="Pfam" id="PF18894"/>
    </source>
</evidence>
<protein>
    <submittedName>
        <fullName evidence="2">Metallopeptidase</fullName>
    </submittedName>
</protein>
<feature type="domain" description="Putative phage metallopeptidase" evidence="1">
    <location>
        <begin position="3"/>
        <end position="103"/>
    </location>
</feature>
<gene>
    <name evidence="2" type="ORF">COT49_00495</name>
</gene>
<dbReference type="Pfam" id="PF18894">
    <property type="entry name" value="PhageMetallopep"/>
    <property type="match status" value="1"/>
</dbReference>
<dbReference type="Proteomes" id="UP000230340">
    <property type="component" value="Unassembled WGS sequence"/>
</dbReference>
<evidence type="ECO:0000313" key="3">
    <source>
        <dbReference type="Proteomes" id="UP000230340"/>
    </source>
</evidence>
<dbReference type="EMBL" id="PEYT01000004">
    <property type="protein sequence ID" value="PIS23314.1"/>
    <property type="molecule type" value="Genomic_DNA"/>
</dbReference>